<keyword evidence="3" id="KW-1185">Reference proteome</keyword>
<dbReference type="Proteomes" id="UP000762676">
    <property type="component" value="Unassembled WGS sequence"/>
</dbReference>
<evidence type="ECO:0000313" key="3">
    <source>
        <dbReference type="Proteomes" id="UP000762676"/>
    </source>
</evidence>
<dbReference type="AlphaFoldDB" id="A0AAV4F2U1"/>
<keyword evidence="1" id="KW-0732">Signal</keyword>
<comment type="caution">
    <text evidence="2">The sequence shown here is derived from an EMBL/GenBank/DDBJ whole genome shotgun (WGS) entry which is preliminary data.</text>
</comment>
<accession>A0AAV4F2U1</accession>
<evidence type="ECO:0000313" key="2">
    <source>
        <dbReference type="EMBL" id="GFR67105.1"/>
    </source>
</evidence>
<name>A0AAV4F2U1_9GAST</name>
<gene>
    <name evidence="2" type="ORF">ElyMa_000245300</name>
</gene>
<feature type="signal peptide" evidence="1">
    <location>
        <begin position="1"/>
        <end position="25"/>
    </location>
</feature>
<feature type="chain" id="PRO_5043573633" description="Secreted protein" evidence="1">
    <location>
        <begin position="26"/>
        <end position="157"/>
    </location>
</feature>
<sequence length="157" mass="17561">MLSLRGNMLIWRAITVCIFCSFVKGSPTVKLLESTSTTFCHNFQLAGHDHTVLKYYIAGANSVFQLGAVTAPTLIDLQTQKTLCFLLHVDSGNCTHTQVKGHDCWCDQIGDGQYHLTYKRTADSEMSNTTVVLRWPGKYGDELLTKLYTFKEVTTGM</sequence>
<dbReference type="EMBL" id="BMAT01000481">
    <property type="protein sequence ID" value="GFR67105.1"/>
    <property type="molecule type" value="Genomic_DNA"/>
</dbReference>
<evidence type="ECO:0000256" key="1">
    <source>
        <dbReference type="SAM" id="SignalP"/>
    </source>
</evidence>
<reference evidence="2 3" key="1">
    <citation type="journal article" date="2021" name="Elife">
        <title>Chloroplast acquisition without the gene transfer in kleptoplastic sea slugs, Plakobranchus ocellatus.</title>
        <authorList>
            <person name="Maeda T."/>
            <person name="Takahashi S."/>
            <person name="Yoshida T."/>
            <person name="Shimamura S."/>
            <person name="Takaki Y."/>
            <person name="Nagai Y."/>
            <person name="Toyoda A."/>
            <person name="Suzuki Y."/>
            <person name="Arimoto A."/>
            <person name="Ishii H."/>
            <person name="Satoh N."/>
            <person name="Nishiyama T."/>
            <person name="Hasebe M."/>
            <person name="Maruyama T."/>
            <person name="Minagawa J."/>
            <person name="Obokata J."/>
            <person name="Shigenobu S."/>
        </authorList>
    </citation>
    <scope>NUCLEOTIDE SEQUENCE [LARGE SCALE GENOMIC DNA]</scope>
</reference>
<organism evidence="2 3">
    <name type="scientific">Elysia marginata</name>
    <dbReference type="NCBI Taxonomy" id="1093978"/>
    <lineage>
        <taxon>Eukaryota</taxon>
        <taxon>Metazoa</taxon>
        <taxon>Spiralia</taxon>
        <taxon>Lophotrochozoa</taxon>
        <taxon>Mollusca</taxon>
        <taxon>Gastropoda</taxon>
        <taxon>Heterobranchia</taxon>
        <taxon>Euthyneura</taxon>
        <taxon>Panpulmonata</taxon>
        <taxon>Sacoglossa</taxon>
        <taxon>Placobranchoidea</taxon>
        <taxon>Plakobranchidae</taxon>
        <taxon>Elysia</taxon>
    </lineage>
</organism>
<evidence type="ECO:0008006" key="4">
    <source>
        <dbReference type="Google" id="ProtNLM"/>
    </source>
</evidence>
<proteinExistence type="predicted"/>
<protein>
    <recommendedName>
        <fullName evidence="4">Secreted protein</fullName>
    </recommendedName>
</protein>